<dbReference type="AlphaFoldDB" id="A0A016XCX5"/>
<keyword evidence="3 6" id="KW-0227">DNA damage</keyword>
<evidence type="ECO:0000256" key="6">
    <source>
        <dbReference type="PIRNR" id="PIRNR018267"/>
    </source>
</evidence>
<evidence type="ECO:0000256" key="4">
    <source>
        <dbReference type="ARBA" id="ARBA00022801"/>
    </source>
</evidence>
<name>A0A016XCX5_9BURK</name>
<proteinExistence type="inferred from homology"/>
<accession>A0A016XCX5</accession>
<dbReference type="EC" id="3.1.-.-" evidence="6"/>
<dbReference type="OrthoDB" id="9801520at2"/>
<dbReference type="EMBL" id="JEMG01000001">
    <property type="protein sequence ID" value="EYC49676.1"/>
    <property type="molecule type" value="Genomic_DNA"/>
</dbReference>
<reference evidence="7 8" key="1">
    <citation type="submission" date="2014-02" db="EMBL/GenBank/DDBJ databases">
        <title>Draft Genome of Hylemonella gracilis isolated from the Niagara River.</title>
        <authorList>
            <person name="Pawlowski D.R."/>
            <person name="Koudelka G.B."/>
        </authorList>
    </citation>
    <scope>NUCLEOTIDE SEQUENCE [LARGE SCALE GENOMIC DNA]</scope>
    <source>
        <strain evidence="7 8">Niagara R</strain>
    </source>
</reference>
<dbReference type="eggNOG" id="COG3727">
    <property type="taxonomic scope" value="Bacteria"/>
</dbReference>
<keyword evidence="1 6" id="KW-0540">Nuclease</keyword>
<dbReference type="STRING" id="1458275.AZ34_00405"/>
<keyword evidence="2 6" id="KW-0255">Endonuclease</keyword>
<dbReference type="Pfam" id="PF03852">
    <property type="entry name" value="Vsr"/>
    <property type="match status" value="1"/>
</dbReference>
<evidence type="ECO:0000256" key="1">
    <source>
        <dbReference type="ARBA" id="ARBA00022722"/>
    </source>
</evidence>
<dbReference type="GO" id="GO:0004519">
    <property type="term" value="F:endonuclease activity"/>
    <property type="evidence" value="ECO:0007669"/>
    <property type="project" value="UniProtKB-KW"/>
</dbReference>
<dbReference type="CDD" id="cd00221">
    <property type="entry name" value="Vsr"/>
    <property type="match status" value="1"/>
</dbReference>
<comment type="caution">
    <text evidence="7">The sequence shown here is derived from an EMBL/GenBank/DDBJ whole genome shotgun (WGS) entry which is preliminary data.</text>
</comment>
<evidence type="ECO:0000256" key="2">
    <source>
        <dbReference type="ARBA" id="ARBA00022759"/>
    </source>
</evidence>
<evidence type="ECO:0000256" key="3">
    <source>
        <dbReference type="ARBA" id="ARBA00022763"/>
    </source>
</evidence>
<keyword evidence="4 6" id="KW-0378">Hydrolase</keyword>
<dbReference type="SUPFAM" id="SSF52980">
    <property type="entry name" value="Restriction endonuclease-like"/>
    <property type="match status" value="1"/>
</dbReference>
<protein>
    <recommendedName>
        <fullName evidence="6">Very short patch repair endonuclease</fullName>
        <ecNumber evidence="6">3.1.-.-</ecNumber>
    </recommendedName>
</protein>
<dbReference type="InterPro" id="IPR011335">
    <property type="entry name" value="Restrct_endonuc-II-like"/>
</dbReference>
<gene>
    <name evidence="7" type="ORF">AZ34_00405</name>
</gene>
<dbReference type="Gene3D" id="3.40.960.10">
    <property type="entry name" value="VSR Endonuclease"/>
    <property type="match status" value="1"/>
</dbReference>
<organism evidence="7 8">
    <name type="scientific">Hylemonella gracilis str. Niagara R</name>
    <dbReference type="NCBI Taxonomy" id="1458275"/>
    <lineage>
        <taxon>Bacteria</taxon>
        <taxon>Pseudomonadati</taxon>
        <taxon>Pseudomonadota</taxon>
        <taxon>Betaproteobacteria</taxon>
        <taxon>Burkholderiales</taxon>
        <taxon>Comamonadaceae</taxon>
        <taxon>Hylemonella</taxon>
    </lineage>
</organism>
<sequence>MVDVVPAHVRSRMMSGIQGKDTRPELIVRRMLFASGYRFRLHRKDLSGSPDIVMPGRRVAIFVHGCFWHLHQGCRFAKMPSTRPEFWKVKLEANAARDSRAAAKLREQGWRVLCVWECSTRDVHAAADLQAAMSAWIEGSEPLGEIGASSRV</sequence>
<dbReference type="Proteomes" id="UP000023268">
    <property type="component" value="Unassembled WGS sequence"/>
</dbReference>
<dbReference type="GO" id="GO:0006298">
    <property type="term" value="P:mismatch repair"/>
    <property type="evidence" value="ECO:0007669"/>
    <property type="project" value="UniProtKB-UniRule"/>
</dbReference>
<dbReference type="RefSeq" id="WP_035603548.1">
    <property type="nucleotide sequence ID" value="NZ_JEMG01000001.1"/>
</dbReference>
<evidence type="ECO:0000313" key="7">
    <source>
        <dbReference type="EMBL" id="EYC49676.1"/>
    </source>
</evidence>
<comment type="similarity">
    <text evidence="6">Belongs to the vsr family.</text>
</comment>
<evidence type="ECO:0000313" key="8">
    <source>
        <dbReference type="Proteomes" id="UP000023268"/>
    </source>
</evidence>
<comment type="function">
    <text evidence="6">May nick specific sequences that contain T:G mispairs resulting from m5C-deamination.</text>
</comment>
<dbReference type="InterPro" id="IPR004603">
    <property type="entry name" value="DNA_mismatch_endonuc_vsr"/>
</dbReference>
<keyword evidence="5 6" id="KW-0234">DNA repair</keyword>
<evidence type="ECO:0000256" key="5">
    <source>
        <dbReference type="ARBA" id="ARBA00023204"/>
    </source>
</evidence>
<dbReference type="PIRSF" id="PIRSF018267">
    <property type="entry name" value="VSR_endonuc"/>
    <property type="match status" value="1"/>
</dbReference>
<dbReference type="GO" id="GO:0016787">
    <property type="term" value="F:hydrolase activity"/>
    <property type="evidence" value="ECO:0007669"/>
    <property type="project" value="UniProtKB-KW"/>
</dbReference>
<dbReference type="NCBIfam" id="TIGR00632">
    <property type="entry name" value="vsr"/>
    <property type="match status" value="1"/>
</dbReference>